<dbReference type="SUPFAM" id="SSF46894">
    <property type="entry name" value="C-terminal effector domain of the bipartite response regulators"/>
    <property type="match status" value="1"/>
</dbReference>
<feature type="modified residue" description="4-aspartylphosphate" evidence="4">
    <location>
        <position position="95"/>
    </location>
</feature>
<evidence type="ECO:0000313" key="8">
    <source>
        <dbReference type="EMBL" id="PFG49353.1"/>
    </source>
</evidence>
<keyword evidence="9" id="KW-1185">Reference proteome</keyword>
<keyword evidence="2 8" id="KW-0238">DNA-binding</keyword>
<evidence type="ECO:0000256" key="2">
    <source>
        <dbReference type="ARBA" id="ARBA00023125"/>
    </source>
</evidence>
<dbReference type="PANTHER" id="PTHR44688">
    <property type="entry name" value="DNA-BINDING TRANSCRIPTIONAL ACTIVATOR DEVR_DOSR"/>
    <property type="match status" value="1"/>
</dbReference>
<evidence type="ECO:0000259" key="6">
    <source>
        <dbReference type="PROSITE" id="PS50043"/>
    </source>
</evidence>
<dbReference type="PROSITE" id="PS00622">
    <property type="entry name" value="HTH_LUXR_1"/>
    <property type="match status" value="1"/>
</dbReference>
<protein>
    <submittedName>
        <fullName evidence="8">DNA-binding NarL/FixJ family response regulator</fullName>
    </submittedName>
</protein>
<dbReference type="PROSITE" id="PS50043">
    <property type="entry name" value="HTH_LUXR_2"/>
    <property type="match status" value="1"/>
</dbReference>
<sequence length="230" mass="24228">MSPTFEDAGRPRLQRLSDLLPDLRAGTPRAAAGPGGPPRPREDRFSVLVIGNRPNIREAVTVQLTRMGATEVRQATTMAMARAYAAEPRDLAIVDLGMRESSGTALIAELRGCGWPRVVVLAANGDAPEVHAAFQAGAQAYLLTATVPLGAARSKGTVVIGADGAPHELSAREIEVLQLAADGQSNKEIGEQLSLSALTVKSHLSRIGRRLGSGDRARMVALAMRAGVLR</sequence>
<dbReference type="InterPro" id="IPR016032">
    <property type="entry name" value="Sig_transdc_resp-reg_C-effctor"/>
</dbReference>
<feature type="domain" description="HTH luxR-type" evidence="6">
    <location>
        <begin position="162"/>
        <end position="227"/>
    </location>
</feature>
<dbReference type="SMART" id="SM00421">
    <property type="entry name" value="HTH_LUXR"/>
    <property type="match status" value="1"/>
</dbReference>
<dbReference type="PRINTS" id="PR00038">
    <property type="entry name" value="HTHLUXR"/>
</dbReference>
<keyword evidence="3" id="KW-0804">Transcription</keyword>
<dbReference type="GO" id="GO:0000160">
    <property type="term" value="P:phosphorelay signal transduction system"/>
    <property type="evidence" value="ECO:0007669"/>
    <property type="project" value="InterPro"/>
</dbReference>
<dbReference type="AlphaFoldDB" id="A0A2A9FEK2"/>
<dbReference type="InterPro" id="IPR000792">
    <property type="entry name" value="Tscrpt_reg_LuxR_C"/>
</dbReference>
<dbReference type="SMART" id="SM00448">
    <property type="entry name" value="REC"/>
    <property type="match status" value="1"/>
</dbReference>
<keyword evidence="1" id="KW-0805">Transcription regulation</keyword>
<feature type="region of interest" description="Disordered" evidence="5">
    <location>
        <begin position="1"/>
        <end position="42"/>
    </location>
</feature>
<evidence type="ECO:0000256" key="5">
    <source>
        <dbReference type="SAM" id="MobiDB-lite"/>
    </source>
</evidence>
<gene>
    <name evidence="8" type="ORF">ATK36_4504</name>
</gene>
<reference evidence="8 9" key="1">
    <citation type="submission" date="2017-10" db="EMBL/GenBank/DDBJ databases">
        <title>Sequencing the genomes of 1000 actinobacteria strains.</title>
        <authorList>
            <person name="Klenk H.-P."/>
        </authorList>
    </citation>
    <scope>NUCLEOTIDE SEQUENCE [LARGE SCALE GENOMIC DNA]</scope>
    <source>
        <strain evidence="8 9">DSM 46092</strain>
    </source>
</reference>
<dbReference type="InterPro" id="IPR011006">
    <property type="entry name" value="CheY-like_superfamily"/>
</dbReference>
<dbReference type="InterPro" id="IPR036388">
    <property type="entry name" value="WH-like_DNA-bd_sf"/>
</dbReference>
<dbReference type="Proteomes" id="UP000243542">
    <property type="component" value="Unassembled WGS sequence"/>
</dbReference>
<feature type="domain" description="Response regulatory" evidence="7">
    <location>
        <begin position="46"/>
        <end position="159"/>
    </location>
</feature>
<dbReference type="Gene3D" id="3.40.50.2300">
    <property type="match status" value="1"/>
</dbReference>
<organism evidence="8 9">
    <name type="scientific">Amycolatopsis sulphurea</name>
    <dbReference type="NCBI Taxonomy" id="76022"/>
    <lineage>
        <taxon>Bacteria</taxon>
        <taxon>Bacillati</taxon>
        <taxon>Actinomycetota</taxon>
        <taxon>Actinomycetes</taxon>
        <taxon>Pseudonocardiales</taxon>
        <taxon>Pseudonocardiaceae</taxon>
        <taxon>Amycolatopsis</taxon>
    </lineage>
</organism>
<comment type="caution">
    <text evidence="8">The sequence shown here is derived from an EMBL/GenBank/DDBJ whole genome shotgun (WGS) entry which is preliminary data.</text>
</comment>
<name>A0A2A9FEK2_9PSEU</name>
<dbReference type="Pfam" id="PF00072">
    <property type="entry name" value="Response_reg"/>
    <property type="match status" value="1"/>
</dbReference>
<dbReference type="CDD" id="cd00156">
    <property type="entry name" value="REC"/>
    <property type="match status" value="1"/>
</dbReference>
<evidence type="ECO:0000259" key="7">
    <source>
        <dbReference type="PROSITE" id="PS50110"/>
    </source>
</evidence>
<dbReference type="EMBL" id="PDJK01000002">
    <property type="protein sequence ID" value="PFG49353.1"/>
    <property type="molecule type" value="Genomic_DNA"/>
</dbReference>
<evidence type="ECO:0000313" key="9">
    <source>
        <dbReference type="Proteomes" id="UP000243542"/>
    </source>
</evidence>
<proteinExistence type="predicted"/>
<keyword evidence="4" id="KW-0597">Phosphoprotein</keyword>
<dbReference type="CDD" id="cd06170">
    <property type="entry name" value="LuxR_C_like"/>
    <property type="match status" value="1"/>
</dbReference>
<evidence type="ECO:0000256" key="3">
    <source>
        <dbReference type="ARBA" id="ARBA00023163"/>
    </source>
</evidence>
<dbReference type="InterPro" id="IPR001789">
    <property type="entry name" value="Sig_transdc_resp-reg_receiver"/>
</dbReference>
<evidence type="ECO:0000256" key="4">
    <source>
        <dbReference type="PROSITE-ProRule" id="PRU00169"/>
    </source>
</evidence>
<dbReference type="Gene3D" id="1.10.10.10">
    <property type="entry name" value="Winged helix-like DNA-binding domain superfamily/Winged helix DNA-binding domain"/>
    <property type="match status" value="1"/>
</dbReference>
<dbReference type="PANTHER" id="PTHR44688:SF16">
    <property type="entry name" value="DNA-BINDING TRANSCRIPTIONAL ACTIVATOR DEVR_DOSR"/>
    <property type="match status" value="1"/>
</dbReference>
<evidence type="ECO:0000256" key="1">
    <source>
        <dbReference type="ARBA" id="ARBA00023015"/>
    </source>
</evidence>
<accession>A0A2A9FEK2</accession>
<dbReference type="RefSeq" id="WP_098513273.1">
    <property type="nucleotide sequence ID" value="NZ_JBIAKZ010000018.1"/>
</dbReference>
<dbReference type="GO" id="GO:0006355">
    <property type="term" value="P:regulation of DNA-templated transcription"/>
    <property type="evidence" value="ECO:0007669"/>
    <property type="project" value="InterPro"/>
</dbReference>
<dbReference type="SUPFAM" id="SSF52172">
    <property type="entry name" value="CheY-like"/>
    <property type="match status" value="1"/>
</dbReference>
<dbReference type="GO" id="GO:0003677">
    <property type="term" value="F:DNA binding"/>
    <property type="evidence" value="ECO:0007669"/>
    <property type="project" value="UniProtKB-KW"/>
</dbReference>
<dbReference type="PROSITE" id="PS50110">
    <property type="entry name" value="RESPONSE_REGULATORY"/>
    <property type="match status" value="1"/>
</dbReference>
<dbReference type="Pfam" id="PF00196">
    <property type="entry name" value="GerE"/>
    <property type="match status" value="1"/>
</dbReference>